<organism evidence="2 3">
    <name type="scientific">Kutzneria viridogrisea</name>
    <dbReference type="NCBI Taxonomy" id="47990"/>
    <lineage>
        <taxon>Bacteria</taxon>
        <taxon>Bacillati</taxon>
        <taxon>Actinomycetota</taxon>
        <taxon>Actinomycetes</taxon>
        <taxon>Pseudonocardiales</taxon>
        <taxon>Pseudonocardiaceae</taxon>
        <taxon>Kutzneria</taxon>
    </lineage>
</organism>
<evidence type="ECO:0000313" key="3">
    <source>
        <dbReference type="Proteomes" id="UP000517916"/>
    </source>
</evidence>
<sequence>MTTDFLARMRTALGDLPSEQCASLLAEANAEVAQVAAEVGLARLVDRLGTPESYARKLRASLGYTEPPPKLAAETEVIGQRRGPAGPRAPSTGAARLLLVGLTAATLGGVLLGLVFRTNAIGLTVPLLALTVLGVAACVPAVVRGSEEVRAAARLPELSGLLPYLEPDESNWFGLVLGYVYSLQPAWWLVRAVVPMAVLAEFTGHGGLLALLAGIPASVVSIALGRGAKSDRRLLPPVVAFNAFAAGLVLSLIRVAG</sequence>
<reference evidence="2 3" key="1">
    <citation type="submission" date="2020-08" db="EMBL/GenBank/DDBJ databases">
        <title>Genomic Encyclopedia of Archaeal and Bacterial Type Strains, Phase II (KMG-II): from individual species to whole genera.</title>
        <authorList>
            <person name="Goeker M."/>
        </authorList>
    </citation>
    <scope>NUCLEOTIDE SEQUENCE [LARGE SCALE GENOMIC DNA]</scope>
    <source>
        <strain evidence="2 3">DSM 43850</strain>
    </source>
</reference>
<feature type="transmembrane region" description="Helical" evidence="1">
    <location>
        <begin position="121"/>
        <end position="143"/>
    </location>
</feature>
<comment type="caution">
    <text evidence="2">The sequence shown here is derived from an EMBL/GenBank/DDBJ whole genome shotgun (WGS) entry which is preliminary data.</text>
</comment>
<name>A0ABR6BGG7_9PSEU</name>
<keyword evidence="1" id="KW-0472">Membrane</keyword>
<keyword evidence="1" id="KW-0812">Transmembrane</keyword>
<proteinExistence type="predicted"/>
<keyword evidence="1" id="KW-1133">Transmembrane helix</keyword>
<gene>
    <name evidence="2" type="ORF">BC739_003181</name>
</gene>
<keyword evidence="3" id="KW-1185">Reference proteome</keyword>
<feature type="transmembrane region" description="Helical" evidence="1">
    <location>
        <begin position="172"/>
        <end position="190"/>
    </location>
</feature>
<feature type="transmembrane region" description="Helical" evidence="1">
    <location>
        <begin position="97"/>
        <end position="115"/>
    </location>
</feature>
<protein>
    <submittedName>
        <fullName evidence="2">F0F1-type ATP synthase assembly protein I</fullName>
    </submittedName>
</protein>
<accession>A0ABR6BGG7</accession>
<evidence type="ECO:0000256" key="1">
    <source>
        <dbReference type="SAM" id="Phobius"/>
    </source>
</evidence>
<feature type="transmembrane region" description="Helical" evidence="1">
    <location>
        <begin position="202"/>
        <end position="222"/>
    </location>
</feature>
<dbReference type="Proteomes" id="UP000517916">
    <property type="component" value="Unassembled WGS sequence"/>
</dbReference>
<dbReference type="EMBL" id="JACJID010000002">
    <property type="protein sequence ID" value="MBA8925982.1"/>
    <property type="molecule type" value="Genomic_DNA"/>
</dbReference>
<dbReference type="RefSeq" id="WP_025360548.1">
    <property type="nucleotide sequence ID" value="NZ_BAAABQ010000037.1"/>
</dbReference>
<evidence type="ECO:0000313" key="2">
    <source>
        <dbReference type="EMBL" id="MBA8925982.1"/>
    </source>
</evidence>
<feature type="transmembrane region" description="Helical" evidence="1">
    <location>
        <begin position="234"/>
        <end position="256"/>
    </location>
</feature>